<accession>A0A5C1YRF2</accession>
<name>A0A5C1YRF2_9PROT</name>
<dbReference type="EMBL" id="CP043506">
    <property type="protein sequence ID" value="QEO17779.1"/>
    <property type="molecule type" value="Genomic_DNA"/>
</dbReference>
<protein>
    <submittedName>
        <fullName evidence="2">DUF2169 domain-containing protein</fullName>
    </submittedName>
</protein>
<reference evidence="2 3" key="1">
    <citation type="submission" date="2019-09" db="EMBL/GenBank/DDBJ databases">
        <title>Genome sequencing of strain KACC 21233.</title>
        <authorList>
            <person name="Heo J."/>
            <person name="Kim S.-J."/>
            <person name="Kim J.-S."/>
            <person name="Hong S.-B."/>
            <person name="Kwon S.-W."/>
        </authorList>
    </citation>
    <scope>NUCLEOTIDE SEQUENCE [LARGE SCALE GENOMIC DNA]</scope>
    <source>
        <strain evidence="2 3">KACC 21233</strain>
    </source>
</reference>
<dbReference type="KEGG" id="acek:FLP30_08595"/>
<dbReference type="InterPro" id="IPR018683">
    <property type="entry name" value="DUF2169"/>
</dbReference>
<organism evidence="2 3">
    <name type="scientific">Acetobacter vaccinii</name>
    <dbReference type="NCBI Taxonomy" id="2592655"/>
    <lineage>
        <taxon>Bacteria</taxon>
        <taxon>Pseudomonadati</taxon>
        <taxon>Pseudomonadota</taxon>
        <taxon>Alphaproteobacteria</taxon>
        <taxon>Acetobacterales</taxon>
        <taxon>Acetobacteraceae</taxon>
        <taxon>Acetobacter</taxon>
    </lineage>
</organism>
<evidence type="ECO:0000313" key="2">
    <source>
        <dbReference type="EMBL" id="QEO17779.1"/>
    </source>
</evidence>
<gene>
    <name evidence="2" type="ORF">FLP30_08595</name>
</gene>
<dbReference type="OrthoDB" id="237820at2"/>
<evidence type="ECO:0000259" key="1">
    <source>
        <dbReference type="Pfam" id="PF09937"/>
    </source>
</evidence>
<sequence>MEIENETPLALVGVQHNQEEQAGYVLVMKGLFQLKHDAIAEPNAEPPEFTGDSVFQDKIGRSLQWPNDMEGFKPNLDFIIQGNFYAPDGAATTQSVAGFRFGPMEKMARIIGPRKAVRDPAGRWVVQGPAPVAELPLRWEYSAGGLSDLRNPFGLGQDAEVLDGVEGEVYHLPMIEGVSDKPWTPEARPEPVNFAAVPAMFAQRQKKLGTRDRRWSLFRAPLPPDDYDLSYANAAPTGQQAVGEPAGFEKMYFYNMHPTHAELICTMPDFRPYAAAVLHEADHAVPVDLRLDTIIAQPDKEEVVILWRGQVPGAKAEANIARVVCHWCKLNDAHTSETLALEITEQMQKEAEEEAVFEKIEFDKKLKNKLDILEKTGKEKAQEVQEAHASAMHDIQSLAGYEKLPPEFREQLKSAKSLDEMDEVIFKYVKIFEEQAKEEYKKLLKLTGEADTTGLI</sequence>
<dbReference type="Proteomes" id="UP000324536">
    <property type="component" value="Chromosome"/>
</dbReference>
<feature type="domain" description="DUF2169" evidence="1">
    <location>
        <begin position="24"/>
        <end position="308"/>
    </location>
</feature>
<proteinExistence type="predicted"/>
<dbReference type="Pfam" id="PF09937">
    <property type="entry name" value="DUF2169"/>
    <property type="match status" value="1"/>
</dbReference>
<dbReference type="RefSeq" id="WP_149279455.1">
    <property type="nucleotide sequence ID" value="NZ_CP043506.1"/>
</dbReference>
<keyword evidence="3" id="KW-1185">Reference proteome</keyword>
<evidence type="ECO:0000313" key="3">
    <source>
        <dbReference type="Proteomes" id="UP000324536"/>
    </source>
</evidence>
<dbReference type="AlphaFoldDB" id="A0A5C1YRF2"/>